<keyword evidence="2" id="KW-0809">Transit peptide</keyword>
<protein>
    <submittedName>
        <fullName evidence="6">Putative transferase CAF17-like protein, mitochondrial</fullName>
    </submittedName>
</protein>
<evidence type="ECO:0000256" key="1">
    <source>
        <dbReference type="ARBA" id="ARBA00004173"/>
    </source>
</evidence>
<dbReference type="PANTHER" id="PTHR22602:SF0">
    <property type="entry name" value="TRANSFERASE CAF17, MITOCHONDRIAL-RELATED"/>
    <property type="match status" value="1"/>
</dbReference>
<keyword evidence="6" id="KW-0808">Transferase</keyword>
<dbReference type="AlphaFoldDB" id="A0A0V1EBP6"/>
<dbReference type="GO" id="GO:0016740">
    <property type="term" value="F:transferase activity"/>
    <property type="evidence" value="ECO:0007669"/>
    <property type="project" value="UniProtKB-KW"/>
</dbReference>
<comment type="subcellular location">
    <subcellularLocation>
        <location evidence="1">Mitochondrion</location>
    </subcellularLocation>
</comment>
<evidence type="ECO:0000313" key="6">
    <source>
        <dbReference type="EMBL" id="KRY71195.1"/>
    </source>
</evidence>
<name>A0A0V1EBP6_TRIPS</name>
<keyword evidence="4" id="KW-1133">Transmembrane helix</keyword>
<accession>A0A0V1EBP6</accession>
<dbReference type="NCBIfam" id="TIGR03317">
    <property type="entry name" value="ygfZ_signature"/>
    <property type="match status" value="1"/>
</dbReference>
<dbReference type="Pfam" id="PF25455">
    <property type="entry name" value="Beta-barrel_CAF17_C"/>
    <property type="match status" value="1"/>
</dbReference>
<feature type="transmembrane region" description="Helical" evidence="4">
    <location>
        <begin position="192"/>
        <end position="208"/>
    </location>
</feature>
<evidence type="ECO:0000259" key="5">
    <source>
        <dbReference type="Pfam" id="PF25455"/>
    </source>
</evidence>
<reference evidence="6 7" key="1">
    <citation type="submission" date="2015-01" db="EMBL/GenBank/DDBJ databases">
        <title>Evolution of Trichinella species and genotypes.</title>
        <authorList>
            <person name="Korhonen P.K."/>
            <person name="Edoardo P."/>
            <person name="Giuseppe L.R."/>
            <person name="Gasser R.B."/>
        </authorList>
    </citation>
    <scope>NUCLEOTIDE SEQUENCE [LARGE SCALE GENOMIC DNA]</scope>
    <source>
        <strain evidence="6">ISS13</strain>
    </source>
</reference>
<comment type="caution">
    <text evidence="6">The sequence shown here is derived from an EMBL/GenBank/DDBJ whole genome shotgun (WGS) entry which is preliminary data.</text>
</comment>
<dbReference type="InterPro" id="IPR045179">
    <property type="entry name" value="YgfZ/GcvT"/>
</dbReference>
<dbReference type="Proteomes" id="UP000054632">
    <property type="component" value="Unassembled WGS sequence"/>
</dbReference>
<keyword evidence="4" id="KW-0812">Transmembrane</keyword>
<gene>
    <name evidence="6" type="primary">iba57</name>
    <name evidence="6" type="ORF">T4A_9126</name>
</gene>
<dbReference type="Gene3D" id="3.30.1360.120">
    <property type="entry name" value="Probable tRNA modification gtpase trme, domain 1"/>
    <property type="match status" value="1"/>
</dbReference>
<evidence type="ECO:0000256" key="3">
    <source>
        <dbReference type="ARBA" id="ARBA00023128"/>
    </source>
</evidence>
<evidence type="ECO:0000256" key="2">
    <source>
        <dbReference type="ARBA" id="ARBA00022946"/>
    </source>
</evidence>
<feature type="domain" description="CAF17 C-terminal" evidence="5">
    <location>
        <begin position="265"/>
        <end position="343"/>
    </location>
</feature>
<keyword evidence="3" id="KW-0496">Mitochondrion</keyword>
<dbReference type="InterPro" id="IPR027266">
    <property type="entry name" value="TrmE/GcvT-like"/>
</dbReference>
<dbReference type="InterPro" id="IPR017703">
    <property type="entry name" value="YgfZ/GCV_T_CS"/>
</dbReference>
<dbReference type="GO" id="GO:0016226">
    <property type="term" value="P:iron-sulfur cluster assembly"/>
    <property type="evidence" value="ECO:0007669"/>
    <property type="project" value="TreeGrafter"/>
</dbReference>
<dbReference type="Gene3D" id="2.40.30.160">
    <property type="match status" value="1"/>
</dbReference>
<sequence length="363" mass="41263">MLISFASTWLKRSQAWIIGSKASFSSSPVWCLLTNRKILKVTGPDRMALLQLVLSNDVLLLNEHRSLYSLMLNKQGRIMYDVLLFQDEDGKSTLVECDADVHADVLAFILKYRMRKTVDVVADNSRSVYVYYLPNQAHIQEPPINLPDGTLIAKDPRSKYLGFRIITESSLISTIAAGCVALKEYIDYRQECLLLIIVLVVFVFYFYTNCCRYSLALGEGSKDFIPGTCFPHETNARQFKGLNFNKGCYIGQELTARIEYAGVVRKRFLPLLFHVDQLSKLCTVQYNSQVICEQNRLVGKFKNAAIHYAIALLNVEKAVQSKQLFLVAEKGNRLPCALHLPIWCAERTIFHQTMSLQLNQQAV</sequence>
<organism evidence="6 7">
    <name type="scientific">Trichinella pseudospiralis</name>
    <name type="common">Parasitic roundworm</name>
    <dbReference type="NCBI Taxonomy" id="6337"/>
    <lineage>
        <taxon>Eukaryota</taxon>
        <taxon>Metazoa</taxon>
        <taxon>Ecdysozoa</taxon>
        <taxon>Nematoda</taxon>
        <taxon>Enoplea</taxon>
        <taxon>Dorylaimia</taxon>
        <taxon>Trichinellida</taxon>
        <taxon>Trichinellidae</taxon>
        <taxon>Trichinella</taxon>
    </lineage>
</organism>
<dbReference type="EMBL" id="JYDR01000061">
    <property type="protein sequence ID" value="KRY71195.1"/>
    <property type="molecule type" value="Genomic_DNA"/>
</dbReference>
<dbReference type="PANTHER" id="PTHR22602">
    <property type="entry name" value="TRANSFERASE CAF17, MITOCHONDRIAL-RELATED"/>
    <property type="match status" value="1"/>
</dbReference>
<dbReference type="GO" id="GO:0005759">
    <property type="term" value="C:mitochondrial matrix"/>
    <property type="evidence" value="ECO:0007669"/>
    <property type="project" value="TreeGrafter"/>
</dbReference>
<evidence type="ECO:0000313" key="7">
    <source>
        <dbReference type="Proteomes" id="UP000054632"/>
    </source>
</evidence>
<proteinExistence type="predicted"/>
<feature type="transmembrane region" description="Helical" evidence="4">
    <location>
        <begin position="161"/>
        <end position="180"/>
    </location>
</feature>
<keyword evidence="4" id="KW-0472">Membrane</keyword>
<dbReference type="SUPFAM" id="SSF103025">
    <property type="entry name" value="Folate-binding domain"/>
    <property type="match status" value="1"/>
</dbReference>
<evidence type="ECO:0000256" key="4">
    <source>
        <dbReference type="SAM" id="Phobius"/>
    </source>
</evidence>
<dbReference type="InterPro" id="IPR057460">
    <property type="entry name" value="CAF17_C"/>
</dbReference>